<feature type="signal peptide" evidence="2">
    <location>
        <begin position="1"/>
        <end position="23"/>
    </location>
</feature>
<evidence type="ECO:0000313" key="4">
    <source>
        <dbReference type="Proteomes" id="UP000002274"/>
    </source>
</evidence>
<organism evidence="3 4">
    <name type="scientific">Prochlorococcus marinus (strain MIT 9303)</name>
    <dbReference type="NCBI Taxonomy" id="59922"/>
    <lineage>
        <taxon>Bacteria</taxon>
        <taxon>Bacillati</taxon>
        <taxon>Cyanobacteriota</taxon>
        <taxon>Cyanophyceae</taxon>
        <taxon>Synechococcales</taxon>
        <taxon>Prochlorococcaceae</taxon>
        <taxon>Prochlorococcus</taxon>
    </lineage>
</organism>
<evidence type="ECO:0000313" key="3">
    <source>
        <dbReference type="EMBL" id="ABM77747.1"/>
    </source>
</evidence>
<name>A2C8D7_PROM3</name>
<dbReference type="EMBL" id="CP000554">
    <property type="protein sequence ID" value="ABM77747.1"/>
    <property type="molecule type" value="Genomic_DNA"/>
</dbReference>
<evidence type="ECO:0000256" key="1">
    <source>
        <dbReference type="SAM" id="MobiDB-lite"/>
    </source>
</evidence>
<dbReference type="Proteomes" id="UP000002274">
    <property type="component" value="Chromosome"/>
</dbReference>
<gene>
    <name evidence="3" type="ordered locus">P9303_09981</name>
</gene>
<evidence type="ECO:0000256" key="2">
    <source>
        <dbReference type="SAM" id="SignalP"/>
    </source>
</evidence>
<keyword evidence="2" id="KW-0732">Signal</keyword>
<dbReference type="KEGG" id="pmf:P9303_09981"/>
<dbReference type="HOGENOM" id="CLU_146702_0_0_3"/>
<dbReference type="AlphaFoldDB" id="A2C8D7"/>
<sequence>MEFSMNFSIRSKALWLIPCFALAGSAFVVRDAEANKGGQSFGAKLSEAQQQKLFETRKEWELSSADNRIAIINDSQNCIDAAQTPEAFRNCKQKGRQSHRALKEQRRKKINVTLKSMGLEPMQSHLKHGHRKGRENNQRIGPKLRSNQV</sequence>
<feature type="chain" id="PRO_5002642965" evidence="2">
    <location>
        <begin position="24"/>
        <end position="149"/>
    </location>
</feature>
<accession>A2C8D7</accession>
<feature type="region of interest" description="Disordered" evidence="1">
    <location>
        <begin position="117"/>
        <end position="149"/>
    </location>
</feature>
<reference evidence="3 4" key="1">
    <citation type="journal article" date="2007" name="PLoS Genet.">
        <title>Patterns and implications of gene gain and loss in the evolution of Prochlorococcus.</title>
        <authorList>
            <person name="Kettler G.C."/>
            <person name="Martiny A.C."/>
            <person name="Huang K."/>
            <person name="Zucker J."/>
            <person name="Coleman M.L."/>
            <person name="Rodrigue S."/>
            <person name="Chen F."/>
            <person name="Lapidus A."/>
            <person name="Ferriera S."/>
            <person name="Johnson J."/>
            <person name="Steglich C."/>
            <person name="Church G.M."/>
            <person name="Richardson P."/>
            <person name="Chisholm S.W."/>
        </authorList>
    </citation>
    <scope>NUCLEOTIDE SEQUENCE [LARGE SCALE GENOMIC DNA]</scope>
    <source>
        <strain evidence="3 4">MIT 9303</strain>
    </source>
</reference>
<proteinExistence type="predicted"/>
<protein>
    <submittedName>
        <fullName evidence="3">Possible Ribosomal L29e protein family protein</fullName>
    </submittedName>
</protein>